<dbReference type="Proteomes" id="UP001465976">
    <property type="component" value="Unassembled WGS sequence"/>
</dbReference>
<keyword evidence="3" id="KW-1185">Reference proteome</keyword>
<protein>
    <submittedName>
        <fullName evidence="2">Uncharacterized protein</fullName>
    </submittedName>
</protein>
<feature type="region of interest" description="Disordered" evidence="1">
    <location>
        <begin position="209"/>
        <end position="288"/>
    </location>
</feature>
<sequence length="317" mass="34790">MDSDFETLCAVEIFRGVPDAMETTELQVARHNHVTTKAPTTTALGEAETTVYPVHLPPSSLEGSSDLRVEAPVFPVVISDDLPCTGVDTSILETIGLFPPPTVETLHAFRQREAENIVKIARHVDGLDKRWALEKQSLLEQAEKHGRLFNEGFQQLKGMEDALKAVSRQTKPPIPHEKLERLTSAVHSSLNRIRDLEASQSRLQLHMDASTTTSARPQQFEGGPPNPMPAQPGPFHPHMSARMGSSSVPGLVPQNPPSSKHPFASSPQTPHVPPVSARPPSAQRRPPQQYSAFYFHTPEHMHGVGPPQVHLAPELRA</sequence>
<organism evidence="2 3">
    <name type="scientific">Marasmius crinis-equi</name>
    <dbReference type="NCBI Taxonomy" id="585013"/>
    <lineage>
        <taxon>Eukaryota</taxon>
        <taxon>Fungi</taxon>
        <taxon>Dikarya</taxon>
        <taxon>Basidiomycota</taxon>
        <taxon>Agaricomycotina</taxon>
        <taxon>Agaricomycetes</taxon>
        <taxon>Agaricomycetidae</taxon>
        <taxon>Agaricales</taxon>
        <taxon>Marasmiineae</taxon>
        <taxon>Marasmiaceae</taxon>
        <taxon>Marasmius</taxon>
    </lineage>
</organism>
<accession>A0ABR3FKC6</accession>
<gene>
    <name evidence="2" type="ORF">V5O48_006221</name>
</gene>
<evidence type="ECO:0000256" key="1">
    <source>
        <dbReference type="SAM" id="MobiDB-lite"/>
    </source>
</evidence>
<evidence type="ECO:0000313" key="3">
    <source>
        <dbReference type="Proteomes" id="UP001465976"/>
    </source>
</evidence>
<reference evidence="2 3" key="1">
    <citation type="submission" date="2024-02" db="EMBL/GenBank/DDBJ databases">
        <title>A draft genome for the cacao thread blight pathogen Marasmius crinis-equi.</title>
        <authorList>
            <person name="Cohen S.P."/>
            <person name="Baruah I.K."/>
            <person name="Amoako-Attah I."/>
            <person name="Bukari Y."/>
            <person name="Meinhardt L.W."/>
            <person name="Bailey B.A."/>
        </authorList>
    </citation>
    <scope>NUCLEOTIDE SEQUENCE [LARGE SCALE GENOMIC DNA]</scope>
    <source>
        <strain evidence="2 3">GH-76</strain>
    </source>
</reference>
<proteinExistence type="predicted"/>
<feature type="compositionally biased region" description="Low complexity" evidence="1">
    <location>
        <begin position="278"/>
        <end position="288"/>
    </location>
</feature>
<dbReference type="EMBL" id="JBAHYK010000277">
    <property type="protein sequence ID" value="KAL0575757.1"/>
    <property type="molecule type" value="Genomic_DNA"/>
</dbReference>
<comment type="caution">
    <text evidence="2">The sequence shown here is derived from an EMBL/GenBank/DDBJ whole genome shotgun (WGS) entry which is preliminary data.</text>
</comment>
<name>A0ABR3FKC6_9AGAR</name>
<feature type="compositionally biased region" description="Pro residues" evidence="1">
    <location>
        <begin position="224"/>
        <end position="235"/>
    </location>
</feature>
<evidence type="ECO:0000313" key="2">
    <source>
        <dbReference type="EMBL" id="KAL0575757.1"/>
    </source>
</evidence>